<feature type="compositionally biased region" description="Polar residues" evidence="1">
    <location>
        <begin position="262"/>
        <end position="274"/>
    </location>
</feature>
<protein>
    <submittedName>
        <fullName evidence="2">Uncharacterized protein</fullName>
    </submittedName>
</protein>
<dbReference type="OrthoDB" id="10529875at2759"/>
<organism evidence="2 3">
    <name type="scientific">Pseudocercospora eumusae</name>
    <dbReference type="NCBI Taxonomy" id="321146"/>
    <lineage>
        <taxon>Eukaryota</taxon>
        <taxon>Fungi</taxon>
        <taxon>Dikarya</taxon>
        <taxon>Ascomycota</taxon>
        <taxon>Pezizomycotina</taxon>
        <taxon>Dothideomycetes</taxon>
        <taxon>Dothideomycetidae</taxon>
        <taxon>Mycosphaerellales</taxon>
        <taxon>Mycosphaerellaceae</taxon>
        <taxon>Pseudocercospora</taxon>
    </lineage>
</organism>
<evidence type="ECO:0000313" key="3">
    <source>
        <dbReference type="Proteomes" id="UP000070133"/>
    </source>
</evidence>
<reference evidence="2 3" key="1">
    <citation type="submission" date="2015-07" db="EMBL/GenBank/DDBJ databases">
        <title>Comparative genomics of the Sigatoka disease complex on banana suggests a link between parallel evolutionary changes in Pseudocercospora fijiensis and Pseudocercospora eumusae and increased virulence on the banana host.</title>
        <authorList>
            <person name="Chang T.-C."/>
            <person name="Salvucci A."/>
            <person name="Crous P.W."/>
            <person name="Stergiopoulos I."/>
        </authorList>
    </citation>
    <scope>NUCLEOTIDE SEQUENCE [LARGE SCALE GENOMIC DNA]</scope>
    <source>
        <strain evidence="2 3">CBS 114824</strain>
    </source>
</reference>
<gene>
    <name evidence="2" type="ORF">AC578_5678</name>
</gene>
<dbReference type="EMBL" id="LFZN01000158">
    <property type="protein sequence ID" value="KXS96939.1"/>
    <property type="molecule type" value="Genomic_DNA"/>
</dbReference>
<evidence type="ECO:0000313" key="2">
    <source>
        <dbReference type="EMBL" id="KXS96939.1"/>
    </source>
</evidence>
<name>A0A139H3J5_9PEZI</name>
<comment type="caution">
    <text evidence="2">The sequence shown here is derived from an EMBL/GenBank/DDBJ whole genome shotgun (WGS) entry which is preliminary data.</text>
</comment>
<proteinExistence type="predicted"/>
<keyword evidence="3" id="KW-1185">Reference proteome</keyword>
<dbReference type="Proteomes" id="UP000070133">
    <property type="component" value="Unassembled WGS sequence"/>
</dbReference>
<feature type="region of interest" description="Disordered" evidence="1">
    <location>
        <begin position="53"/>
        <end position="81"/>
    </location>
</feature>
<dbReference type="AlphaFoldDB" id="A0A139H3J5"/>
<feature type="region of interest" description="Disordered" evidence="1">
    <location>
        <begin position="262"/>
        <end position="308"/>
    </location>
</feature>
<feature type="compositionally biased region" description="Polar residues" evidence="1">
    <location>
        <begin position="62"/>
        <end position="75"/>
    </location>
</feature>
<sequence length="308" mass="33005">MVKNKSSDSWASLTKHAVRQLSHCVAKAPKTKKPPATTSVSLPTYIPKFSTSHHSPLLSSPGQLDTPVTPQSPSAPYQGVSPSPKYGGLYSALSTPSSSEVPSTGTQHYIDHSALHNSTDDVTAQLPSRHHLKPFLLELYAFKPCSTPLRRLNINTSQLCLYDRMKNSIVLPSRHYPRPFLVELPAARPCPTPLRKTPTGRFVAPQYLAASSPTPHARAACEMVAPQPKYGDDYGESTLRGTFTAYGGALQIPAGSSCLTQPATSVKPSSSSLLDNPEESLTESLAGWNLGPASSAVKQEEQPLPASP</sequence>
<evidence type="ECO:0000256" key="1">
    <source>
        <dbReference type="SAM" id="MobiDB-lite"/>
    </source>
</evidence>
<accession>A0A139H3J5</accession>